<gene>
    <name evidence="2" type="ORF">BKA16_001509</name>
</gene>
<organism evidence="2 3">
    <name type="scientific">Gordonia humi</name>
    <dbReference type="NCBI Taxonomy" id="686429"/>
    <lineage>
        <taxon>Bacteria</taxon>
        <taxon>Bacillati</taxon>
        <taxon>Actinomycetota</taxon>
        <taxon>Actinomycetes</taxon>
        <taxon>Mycobacteriales</taxon>
        <taxon>Gordoniaceae</taxon>
        <taxon>Gordonia</taxon>
    </lineage>
</organism>
<keyword evidence="1" id="KW-1133">Transmembrane helix</keyword>
<comment type="caution">
    <text evidence="2">The sequence shown here is derived from an EMBL/GenBank/DDBJ whole genome shotgun (WGS) entry which is preliminary data.</text>
</comment>
<reference evidence="2 3" key="1">
    <citation type="submission" date="2020-08" db="EMBL/GenBank/DDBJ databases">
        <title>Sequencing the genomes of 1000 actinobacteria strains.</title>
        <authorList>
            <person name="Klenk H.-P."/>
        </authorList>
    </citation>
    <scope>NUCLEOTIDE SEQUENCE [LARGE SCALE GENOMIC DNA]</scope>
    <source>
        <strain evidence="2 3">DSM 45298</strain>
    </source>
</reference>
<name>A0A840F5Z4_9ACTN</name>
<dbReference type="EMBL" id="JACIFP010000001">
    <property type="protein sequence ID" value="MBB4134957.1"/>
    <property type="molecule type" value="Genomic_DNA"/>
</dbReference>
<feature type="transmembrane region" description="Helical" evidence="1">
    <location>
        <begin position="67"/>
        <end position="86"/>
    </location>
</feature>
<dbReference type="PANTHER" id="PTHR36974">
    <property type="entry name" value="MEMBRANE PROTEIN-RELATED"/>
    <property type="match status" value="1"/>
</dbReference>
<dbReference type="RefSeq" id="WP_183370069.1">
    <property type="nucleotide sequence ID" value="NZ_BAABHL010000037.1"/>
</dbReference>
<keyword evidence="1" id="KW-0472">Membrane</keyword>
<dbReference type="AlphaFoldDB" id="A0A840F5Z4"/>
<sequence length="132" mass="14096">MLHDRLTRILSGILLVPGVLHFVAPKPFDSIVPDEVPGSKRFWTYASGAAEIGVGAAVLVPSTRRTAAGLAAALFIAVFPANVNMIRLWVDKSPLLKAIAWARLPMQIPMVALALLVRRGAPKPEVEQAPAA</sequence>
<feature type="transmembrane region" description="Helical" evidence="1">
    <location>
        <begin position="98"/>
        <end position="117"/>
    </location>
</feature>
<keyword evidence="3" id="KW-1185">Reference proteome</keyword>
<proteinExistence type="predicted"/>
<dbReference type="PANTHER" id="PTHR36974:SF1">
    <property type="entry name" value="DOXX FAMILY MEMBRANE PROTEIN"/>
    <property type="match status" value="1"/>
</dbReference>
<evidence type="ECO:0000256" key="1">
    <source>
        <dbReference type="SAM" id="Phobius"/>
    </source>
</evidence>
<evidence type="ECO:0000313" key="3">
    <source>
        <dbReference type="Proteomes" id="UP000551501"/>
    </source>
</evidence>
<evidence type="ECO:0000313" key="2">
    <source>
        <dbReference type="EMBL" id="MBB4134957.1"/>
    </source>
</evidence>
<feature type="transmembrane region" description="Helical" evidence="1">
    <location>
        <begin position="41"/>
        <end position="60"/>
    </location>
</feature>
<protein>
    <submittedName>
        <fullName evidence="2">Putative membrane protein</fullName>
    </submittedName>
</protein>
<accession>A0A840F5Z4</accession>
<keyword evidence="1" id="KW-0812">Transmembrane</keyword>
<dbReference type="Proteomes" id="UP000551501">
    <property type="component" value="Unassembled WGS sequence"/>
</dbReference>